<dbReference type="Pfam" id="PF05523">
    <property type="entry name" value="FdtA"/>
    <property type="match status" value="1"/>
</dbReference>
<dbReference type="AlphaFoldDB" id="A0A385JNR9"/>
<reference evidence="2" key="1">
    <citation type="journal article" date="2017" name="PLoS ONE">
        <title>Genetic diversity of the O antigens of Proteus species and the development of a suspension array for molecular serotyping.</title>
        <authorList>
            <person name="Yu X."/>
            <person name="Torzewska A."/>
            <person name="Zhang X."/>
            <person name="Yin Z."/>
            <person name="Drzewiecka D."/>
            <person name="Cao H."/>
            <person name="Liu B."/>
            <person name="Knirel Y.A."/>
            <person name="Rozalski A."/>
            <person name="Wang L."/>
        </authorList>
    </citation>
    <scope>NUCLEOTIDE SEQUENCE</scope>
    <source>
        <strain evidence="2">G2655</strain>
    </source>
</reference>
<name>A0A385JNR9_9GAMM</name>
<protein>
    <submittedName>
        <fullName evidence="2">FdtA</fullName>
    </submittedName>
</protein>
<dbReference type="InterPro" id="IPR011051">
    <property type="entry name" value="RmlC_Cupin_sf"/>
</dbReference>
<organism evidence="2">
    <name type="scientific">Proteus penneri</name>
    <dbReference type="NCBI Taxonomy" id="102862"/>
    <lineage>
        <taxon>Bacteria</taxon>
        <taxon>Pseudomonadati</taxon>
        <taxon>Pseudomonadota</taxon>
        <taxon>Gammaproteobacteria</taxon>
        <taxon>Enterobacterales</taxon>
        <taxon>Morganellaceae</taxon>
        <taxon>Proteus</taxon>
    </lineage>
</organism>
<dbReference type="InterPro" id="IPR008894">
    <property type="entry name" value="QdtA_cupin_dom"/>
</dbReference>
<evidence type="ECO:0000259" key="1">
    <source>
        <dbReference type="Pfam" id="PF05523"/>
    </source>
</evidence>
<dbReference type="Gene3D" id="2.60.120.10">
    <property type="entry name" value="Jelly Rolls"/>
    <property type="match status" value="1"/>
</dbReference>
<accession>A0A385JNR9</accession>
<evidence type="ECO:0000313" key="2">
    <source>
        <dbReference type="EMBL" id="AXY99953.1"/>
    </source>
</evidence>
<dbReference type="EMBL" id="KY710727">
    <property type="protein sequence ID" value="AXY99953.1"/>
    <property type="molecule type" value="Genomic_DNA"/>
</dbReference>
<sequence>MTLINTIEFKKLGDERGSLTSLEENKNIPFDIKRIYYIYDTKEGISRGFHAHKNLEQLAICIKGSCRFLLDDGVHREEIVLDKPNVGLYIKGVIWREMHDFSSDCILIVLASEVYDENDYIRNYHDFISEVDNA</sequence>
<dbReference type="SUPFAM" id="SSF51182">
    <property type="entry name" value="RmlC-like cupins"/>
    <property type="match status" value="1"/>
</dbReference>
<dbReference type="CDD" id="cd20292">
    <property type="entry name" value="cupin_QdtA-like"/>
    <property type="match status" value="1"/>
</dbReference>
<dbReference type="InterPro" id="IPR014710">
    <property type="entry name" value="RmlC-like_jellyroll"/>
</dbReference>
<proteinExistence type="predicted"/>
<feature type="domain" description="Sugar 3,4-ketoisomerase QdtA cupin" evidence="1">
    <location>
        <begin position="6"/>
        <end position="131"/>
    </location>
</feature>